<feature type="signal peptide" evidence="2">
    <location>
        <begin position="1"/>
        <end position="21"/>
    </location>
</feature>
<protein>
    <submittedName>
        <fullName evidence="3">Tetratricopeptide repeat protein</fullName>
    </submittedName>
</protein>
<dbReference type="Gene3D" id="1.25.40.10">
    <property type="entry name" value="Tetratricopeptide repeat domain"/>
    <property type="match status" value="1"/>
</dbReference>
<evidence type="ECO:0000313" key="3">
    <source>
        <dbReference type="EMBL" id="EJP73530.1"/>
    </source>
</evidence>
<evidence type="ECO:0000256" key="1">
    <source>
        <dbReference type="SAM" id="Coils"/>
    </source>
</evidence>
<dbReference type="InterPro" id="IPR011990">
    <property type="entry name" value="TPR-like_helical_dom_sf"/>
</dbReference>
<proteinExistence type="predicted"/>
<feature type="chain" id="PRO_5003781480" evidence="2">
    <location>
        <begin position="22"/>
        <end position="215"/>
    </location>
</feature>
<dbReference type="Pfam" id="PF13174">
    <property type="entry name" value="TPR_6"/>
    <property type="match status" value="1"/>
</dbReference>
<dbReference type="EMBL" id="JH611165">
    <property type="protein sequence ID" value="EJP73530.1"/>
    <property type="molecule type" value="Genomic_DNA"/>
</dbReference>
<sequence length="215" mass="25290">MFFRQFLLFIIFFQFSNAIFAQDDIESDILFQKIQELEIEIANLRNELESLNYLIQKLIDESSREVANDESNDIENIADNNGIRFKGLDDKKSKEEIYSVAINNLEKQNLEEAYISFKFFVENFVDDSKSPLSLFWLAEISLINNDLENSKNYFLQLINDYPDHYRIPLAHKKIGDIYLKNNEINIAKERYQFVAREFPNSSASSQALQLLKNME</sequence>
<gene>
    <name evidence="3" type="ORF">NT02SARS_0361</name>
</gene>
<dbReference type="AlphaFoldDB" id="J4X2K6"/>
<feature type="coiled-coil region" evidence="1">
    <location>
        <begin position="27"/>
        <end position="61"/>
    </location>
</feature>
<dbReference type="InterPro" id="IPR019734">
    <property type="entry name" value="TPR_rpt"/>
</dbReference>
<dbReference type="HOGENOM" id="CLU_1282473_0_0_6"/>
<dbReference type="Proteomes" id="UP000010116">
    <property type="component" value="Unassembled WGS sequence"/>
</dbReference>
<accession>J4X2K6</accession>
<keyword evidence="1" id="KW-0175">Coiled coil</keyword>
<name>J4X2K6_9GAMM</name>
<dbReference type="SUPFAM" id="SSF48452">
    <property type="entry name" value="TPR-like"/>
    <property type="match status" value="1"/>
</dbReference>
<organism evidence="3 4">
    <name type="scientific">SAR86 cluster bacterium SAR86B</name>
    <dbReference type="NCBI Taxonomy" id="1123867"/>
    <lineage>
        <taxon>Bacteria</taxon>
        <taxon>Pseudomonadati</taxon>
        <taxon>Pseudomonadota</taxon>
        <taxon>Gammaproteobacteria</taxon>
        <taxon>SAR86 cluster</taxon>
    </lineage>
</organism>
<reference evidence="3 4" key="1">
    <citation type="journal article" date="2012" name="ISME J.">
        <title>Genomic insights to SAR86, an abundant and uncultivated marine bacterial lineage.</title>
        <authorList>
            <person name="Dupont C.L."/>
            <person name="Rusch D.B."/>
            <person name="Yooseph S."/>
            <person name="Lombardo M.J."/>
            <person name="Richter R.A."/>
            <person name="Valas R."/>
            <person name="Novotny M."/>
            <person name="Yee-Greenbaum J."/>
            <person name="Selengut J.D."/>
            <person name="Haft D.H."/>
            <person name="Halpern A.L."/>
            <person name="Lasken R.S."/>
            <person name="Nealson K."/>
            <person name="Friedman R."/>
            <person name="Venter J.C."/>
        </authorList>
    </citation>
    <scope>NUCLEOTIDE SEQUENCE [LARGE SCALE GENOMIC DNA]</scope>
</reference>
<keyword evidence="2" id="KW-0732">Signal</keyword>
<evidence type="ECO:0000313" key="4">
    <source>
        <dbReference type="Proteomes" id="UP000010116"/>
    </source>
</evidence>
<evidence type="ECO:0000256" key="2">
    <source>
        <dbReference type="SAM" id="SignalP"/>
    </source>
</evidence>